<keyword evidence="4" id="KW-0805">Transcription regulation</keyword>
<gene>
    <name evidence="10" type="ORF">DME_LOCUS10318</name>
</gene>
<dbReference type="Gene3D" id="3.30.50.10">
    <property type="entry name" value="Erythroid Transcription Factor GATA-1, subunit A"/>
    <property type="match status" value="1"/>
</dbReference>
<dbReference type="SUPFAM" id="SSF57716">
    <property type="entry name" value="Glucocorticoid receptor-like (DNA-binding domain)"/>
    <property type="match status" value="1"/>
</dbReference>
<dbReference type="Proteomes" id="UP000038040">
    <property type="component" value="Unplaced"/>
</dbReference>
<dbReference type="GO" id="GO:0008270">
    <property type="term" value="F:zinc ion binding"/>
    <property type="evidence" value="ECO:0007669"/>
    <property type="project" value="UniProtKB-KW"/>
</dbReference>
<evidence type="ECO:0000256" key="7">
    <source>
        <dbReference type="ARBA" id="ARBA00023170"/>
    </source>
</evidence>
<evidence type="ECO:0000256" key="8">
    <source>
        <dbReference type="ARBA" id="ARBA00023242"/>
    </source>
</evidence>
<reference evidence="13" key="1">
    <citation type="submission" date="2016-04" db="UniProtKB">
        <authorList>
            <consortium name="WormBaseParasite"/>
        </authorList>
    </citation>
    <scope>IDENTIFICATION</scope>
</reference>
<evidence type="ECO:0000256" key="3">
    <source>
        <dbReference type="ARBA" id="ARBA00022833"/>
    </source>
</evidence>
<keyword evidence="8" id="KW-0539">Nucleus</keyword>
<evidence type="ECO:0000313" key="12">
    <source>
        <dbReference type="Proteomes" id="UP000274756"/>
    </source>
</evidence>
<dbReference type="WBParaSite" id="DME_0000825701-mRNA-1">
    <property type="protein sequence ID" value="DME_0000825701-mRNA-1"/>
    <property type="gene ID" value="DME_0000825701"/>
</dbReference>
<evidence type="ECO:0000313" key="10">
    <source>
        <dbReference type="EMBL" id="VDN60345.1"/>
    </source>
</evidence>
<reference evidence="10 12" key="2">
    <citation type="submission" date="2018-11" db="EMBL/GenBank/DDBJ databases">
        <authorList>
            <consortium name="Pathogen Informatics"/>
        </authorList>
    </citation>
    <scope>NUCLEOTIDE SEQUENCE [LARGE SCALE GENOMIC DNA]</scope>
</reference>
<dbReference type="GO" id="GO:0003700">
    <property type="term" value="F:DNA-binding transcription factor activity"/>
    <property type="evidence" value="ECO:0007669"/>
    <property type="project" value="InterPro"/>
</dbReference>
<sequence>MLHDANDNFGFGDMWYHGFRNNCIVEQNNMLRDSSYIRSAIFDNTRSSFMDNMALFGDYDHSIFTSLNQNISNQNISDNLSNHHYHHNNQFNSNLPQEHILSNFSAMNACMQACNDASMRNTLAFSRTNNISSSTTASHNDLPVVTTSSARYNIFPSSASPRPSPMQSKELLQAYASSYLAPESTNELNTREKCSNISSFTLNSNKWNNGIQTCQVCLAAASNGLHFGAKTCAACAAFFRFLFVLSDL</sequence>
<accession>A0A0N4UKI8</accession>
<evidence type="ECO:0000259" key="9">
    <source>
        <dbReference type="PROSITE" id="PS51030"/>
    </source>
</evidence>
<evidence type="ECO:0000256" key="6">
    <source>
        <dbReference type="ARBA" id="ARBA00023163"/>
    </source>
</evidence>
<dbReference type="Pfam" id="PF00105">
    <property type="entry name" value="zf-C4"/>
    <property type="match status" value="1"/>
</dbReference>
<dbReference type="InterPro" id="IPR013088">
    <property type="entry name" value="Znf_NHR/GATA"/>
</dbReference>
<dbReference type="STRING" id="318479.A0A0N4UKI8"/>
<dbReference type="GO" id="GO:0043565">
    <property type="term" value="F:sequence-specific DNA binding"/>
    <property type="evidence" value="ECO:0007669"/>
    <property type="project" value="InterPro"/>
</dbReference>
<dbReference type="AlphaFoldDB" id="A0A0N4UKI8"/>
<feature type="domain" description="Nuclear receptor" evidence="9">
    <location>
        <begin position="211"/>
        <end position="248"/>
    </location>
</feature>
<keyword evidence="5" id="KW-0238">DNA-binding</keyword>
<keyword evidence="2" id="KW-0863">Zinc-finger</keyword>
<organism evidence="11 13">
    <name type="scientific">Dracunculus medinensis</name>
    <name type="common">Guinea worm</name>
    <dbReference type="NCBI Taxonomy" id="318479"/>
    <lineage>
        <taxon>Eukaryota</taxon>
        <taxon>Metazoa</taxon>
        <taxon>Ecdysozoa</taxon>
        <taxon>Nematoda</taxon>
        <taxon>Chromadorea</taxon>
        <taxon>Rhabditida</taxon>
        <taxon>Spirurina</taxon>
        <taxon>Dracunculoidea</taxon>
        <taxon>Dracunculidae</taxon>
        <taxon>Dracunculus</taxon>
    </lineage>
</organism>
<evidence type="ECO:0000256" key="1">
    <source>
        <dbReference type="ARBA" id="ARBA00022723"/>
    </source>
</evidence>
<evidence type="ECO:0000256" key="4">
    <source>
        <dbReference type="ARBA" id="ARBA00023015"/>
    </source>
</evidence>
<keyword evidence="6" id="KW-0804">Transcription</keyword>
<evidence type="ECO:0000256" key="2">
    <source>
        <dbReference type="ARBA" id="ARBA00022771"/>
    </source>
</evidence>
<keyword evidence="7" id="KW-0675">Receptor</keyword>
<dbReference type="InterPro" id="IPR001628">
    <property type="entry name" value="Znf_hrmn_rcpt"/>
</dbReference>
<keyword evidence="12" id="KW-1185">Reference proteome</keyword>
<protein>
    <submittedName>
        <fullName evidence="13">Nuclear receptor domain-containing protein</fullName>
    </submittedName>
</protein>
<evidence type="ECO:0000313" key="11">
    <source>
        <dbReference type="Proteomes" id="UP000038040"/>
    </source>
</evidence>
<proteinExistence type="predicted"/>
<evidence type="ECO:0000313" key="13">
    <source>
        <dbReference type="WBParaSite" id="DME_0000825701-mRNA-1"/>
    </source>
</evidence>
<keyword evidence="3" id="KW-0862">Zinc</keyword>
<dbReference type="EMBL" id="UYYG01001211">
    <property type="protein sequence ID" value="VDN60345.1"/>
    <property type="molecule type" value="Genomic_DNA"/>
</dbReference>
<name>A0A0N4UKI8_DRAME</name>
<evidence type="ECO:0000256" key="5">
    <source>
        <dbReference type="ARBA" id="ARBA00023125"/>
    </source>
</evidence>
<keyword evidence="1" id="KW-0479">Metal-binding</keyword>
<dbReference type="PROSITE" id="PS51030">
    <property type="entry name" value="NUCLEAR_REC_DBD_2"/>
    <property type="match status" value="1"/>
</dbReference>
<dbReference type="Proteomes" id="UP000274756">
    <property type="component" value="Unassembled WGS sequence"/>
</dbReference>